<sequence>MENPTILSGAADIPDNHGTARKQDLQRIRR</sequence>
<dbReference type="EMBL" id="CATZBU010000013">
    <property type="protein sequence ID" value="CAJ0804588.1"/>
    <property type="molecule type" value="Genomic_DNA"/>
</dbReference>
<comment type="caution">
    <text evidence="2">The sequence shown here is derived from an EMBL/GenBank/DDBJ whole genome shotgun (WGS) entry which is preliminary data.</text>
</comment>
<proteinExistence type="predicted"/>
<feature type="compositionally biased region" description="Basic and acidic residues" evidence="1">
    <location>
        <begin position="21"/>
        <end position="30"/>
    </location>
</feature>
<organism evidence="2 3">
    <name type="scientific">Ralstonia psammae</name>
    <dbReference type="NCBI Taxonomy" id="3058598"/>
    <lineage>
        <taxon>Bacteria</taxon>
        <taxon>Pseudomonadati</taxon>
        <taxon>Pseudomonadota</taxon>
        <taxon>Betaproteobacteria</taxon>
        <taxon>Burkholderiales</taxon>
        <taxon>Burkholderiaceae</taxon>
        <taxon>Ralstonia</taxon>
    </lineage>
</organism>
<accession>A0ABN9J9S9</accession>
<evidence type="ECO:0000256" key="1">
    <source>
        <dbReference type="SAM" id="MobiDB-lite"/>
    </source>
</evidence>
<feature type="region of interest" description="Disordered" evidence="1">
    <location>
        <begin position="1"/>
        <end position="30"/>
    </location>
</feature>
<reference evidence="2 3" key="1">
    <citation type="submission" date="2023-07" db="EMBL/GenBank/DDBJ databases">
        <authorList>
            <person name="Peeters C."/>
        </authorList>
    </citation>
    <scope>NUCLEOTIDE SEQUENCE [LARGE SCALE GENOMIC DNA]</scope>
    <source>
        <strain evidence="2 3">LMG 19083</strain>
    </source>
</reference>
<evidence type="ECO:0000313" key="3">
    <source>
        <dbReference type="Proteomes" id="UP001189813"/>
    </source>
</evidence>
<gene>
    <name evidence="2" type="ORF">LMG19083_04085</name>
</gene>
<keyword evidence="3" id="KW-1185">Reference proteome</keyword>
<name>A0ABN9J9S9_9RALS</name>
<protein>
    <submittedName>
        <fullName evidence="2">Uncharacterized protein</fullName>
    </submittedName>
</protein>
<dbReference type="Proteomes" id="UP001189813">
    <property type="component" value="Unassembled WGS sequence"/>
</dbReference>
<evidence type="ECO:0000313" key="2">
    <source>
        <dbReference type="EMBL" id="CAJ0804588.1"/>
    </source>
</evidence>